<comment type="subcellular location">
    <subcellularLocation>
        <location evidence="1">Membrane</location>
        <topology evidence="1">Multi-pass membrane protein</topology>
    </subcellularLocation>
</comment>
<dbReference type="AlphaFoldDB" id="H3AS47"/>
<feature type="transmembrane region" description="Helical" evidence="2">
    <location>
        <begin position="45"/>
        <end position="66"/>
    </location>
</feature>
<evidence type="ECO:0000256" key="2">
    <source>
        <dbReference type="SAM" id="Phobius"/>
    </source>
</evidence>
<dbReference type="InParanoid" id="H3AS47"/>
<feature type="transmembrane region" description="Helical" evidence="2">
    <location>
        <begin position="202"/>
        <end position="224"/>
    </location>
</feature>
<accession>H3AS47</accession>
<feature type="transmembrane region" description="Helical" evidence="2">
    <location>
        <begin position="275"/>
        <end position="295"/>
    </location>
</feature>
<dbReference type="PANTHER" id="PTHR16189:SF0">
    <property type="entry name" value="TRANSMEMBRANE PROTEIN 104"/>
    <property type="match status" value="1"/>
</dbReference>
<dbReference type="Ensembl" id="ENSLACT00000012561.1">
    <property type="protein sequence ID" value="ENSLACP00000012468.1"/>
    <property type="gene ID" value="ENSLACG00000010987.1"/>
</dbReference>
<dbReference type="HOGENOM" id="CLU_025541_0_0_1"/>
<dbReference type="PANTHER" id="PTHR16189">
    <property type="entry name" value="TRANSMEMBRANE PROTEIN 104-RELATED"/>
    <property type="match status" value="1"/>
</dbReference>
<feature type="transmembrane region" description="Helical" evidence="2">
    <location>
        <begin position="86"/>
        <end position="104"/>
    </location>
</feature>
<dbReference type="OMA" id="IMFTFEN"/>
<dbReference type="eggNOG" id="KOG3832">
    <property type="taxonomic scope" value="Eukaryota"/>
</dbReference>
<organism evidence="3 4">
    <name type="scientific">Latimeria chalumnae</name>
    <name type="common">Coelacanth</name>
    <dbReference type="NCBI Taxonomy" id="7897"/>
    <lineage>
        <taxon>Eukaryota</taxon>
        <taxon>Metazoa</taxon>
        <taxon>Chordata</taxon>
        <taxon>Craniata</taxon>
        <taxon>Vertebrata</taxon>
        <taxon>Euteleostomi</taxon>
        <taxon>Coelacanthiformes</taxon>
        <taxon>Coelacanthidae</taxon>
        <taxon>Latimeria</taxon>
    </lineage>
</organism>
<evidence type="ECO:0000313" key="3">
    <source>
        <dbReference type="Ensembl" id="ENSLACP00000012468.1"/>
    </source>
</evidence>
<sequence>MFRDEDSCWGPVTKINAYRIFLAGFVLLIGPFAFFSIQKIKLVQIFIAIISFLVFFVIFVVTFDILAKGHGNGKPNMLNFEALPNLFGACLMAAASHITLPNVIPPIQEKAHLNIGIMCVFVTVASFYAMLSVTVIFTFENDKIQPVVLLNFSDCSIIPILFFLYFLGLYTTFKVSAVFPLNAVTLRDNLKAMFSHLQCSRVWVVERLVFPLVAIIPPVVIALATHNIEMIVGVTGSYAVTVIQFVIPPLLVYFSRKNAREMFGKDVQIGHASPFQHIFWIVLTLIFAAFILTVVTKMANKISGSARH</sequence>
<feature type="transmembrane region" description="Helical" evidence="2">
    <location>
        <begin position="20"/>
        <end position="38"/>
    </location>
</feature>
<keyword evidence="2" id="KW-0472">Membrane</keyword>
<keyword evidence="2" id="KW-0812">Transmembrane</keyword>
<keyword evidence="2" id="KW-1133">Transmembrane helix</keyword>
<evidence type="ECO:0000256" key="1">
    <source>
        <dbReference type="ARBA" id="ARBA00004141"/>
    </source>
</evidence>
<name>H3AS47_LATCH</name>
<reference evidence="3" key="3">
    <citation type="submission" date="2025-09" db="UniProtKB">
        <authorList>
            <consortium name="Ensembl"/>
        </authorList>
    </citation>
    <scope>IDENTIFICATION</scope>
</reference>
<feature type="transmembrane region" description="Helical" evidence="2">
    <location>
        <begin position="116"/>
        <end position="137"/>
    </location>
</feature>
<dbReference type="Proteomes" id="UP000008672">
    <property type="component" value="Unassembled WGS sequence"/>
</dbReference>
<protein>
    <recommendedName>
        <fullName evidence="5">Amino acid transporter transmembrane domain-containing protein</fullName>
    </recommendedName>
</protein>
<keyword evidence="4" id="KW-1185">Reference proteome</keyword>
<reference evidence="4" key="1">
    <citation type="submission" date="2011-08" db="EMBL/GenBank/DDBJ databases">
        <title>The draft genome of Latimeria chalumnae.</title>
        <authorList>
            <person name="Di Palma F."/>
            <person name="Alfoldi J."/>
            <person name="Johnson J."/>
            <person name="Berlin A."/>
            <person name="Gnerre S."/>
            <person name="Jaffe D."/>
            <person name="MacCallum I."/>
            <person name="Young S."/>
            <person name="Walker B.J."/>
            <person name="Lander E."/>
            <person name="Lindblad-Toh K."/>
        </authorList>
    </citation>
    <scope>NUCLEOTIDE SEQUENCE [LARGE SCALE GENOMIC DNA]</scope>
    <source>
        <strain evidence="4">Wild caught</strain>
    </source>
</reference>
<dbReference type="GO" id="GO:0016020">
    <property type="term" value="C:membrane"/>
    <property type="evidence" value="ECO:0007669"/>
    <property type="project" value="UniProtKB-SubCell"/>
</dbReference>
<reference evidence="3" key="2">
    <citation type="submission" date="2025-08" db="UniProtKB">
        <authorList>
            <consortium name="Ensembl"/>
        </authorList>
    </citation>
    <scope>IDENTIFICATION</scope>
</reference>
<feature type="transmembrane region" description="Helical" evidence="2">
    <location>
        <begin position="230"/>
        <end position="254"/>
    </location>
</feature>
<evidence type="ECO:0008006" key="5">
    <source>
        <dbReference type="Google" id="ProtNLM"/>
    </source>
</evidence>
<dbReference type="EMBL" id="AFYH01180762">
    <property type="status" value="NOT_ANNOTATED_CDS"/>
    <property type="molecule type" value="Genomic_DNA"/>
</dbReference>
<dbReference type="GeneTree" id="ENSGT00390000001244"/>
<feature type="transmembrane region" description="Helical" evidence="2">
    <location>
        <begin position="157"/>
        <end position="181"/>
    </location>
</feature>
<proteinExistence type="predicted"/>
<evidence type="ECO:0000313" key="4">
    <source>
        <dbReference type="Proteomes" id="UP000008672"/>
    </source>
</evidence>